<dbReference type="InParanoid" id="F2LU97"/>
<dbReference type="Proteomes" id="UP000008139">
    <property type="component" value="Chromosome"/>
</dbReference>
<dbReference type="InterPro" id="IPR003722">
    <property type="entry name" value="Cbl_synth_CobH/CbiC"/>
</dbReference>
<feature type="domain" description="Cobalamin biosynthesis precorrin-8X methylmutase CobH/CbiC" evidence="5">
    <location>
        <begin position="5"/>
        <end position="198"/>
    </location>
</feature>
<dbReference type="EMBL" id="CP002606">
    <property type="protein sequence ID" value="AEA34560.1"/>
    <property type="molecule type" value="Genomic_DNA"/>
</dbReference>
<dbReference type="STRING" id="760142.Hipma_1607"/>
<dbReference type="Pfam" id="PF02570">
    <property type="entry name" value="CbiC"/>
    <property type="match status" value="1"/>
</dbReference>
<keyword evidence="7" id="KW-1185">Reference proteome</keyword>
<keyword evidence="4 6" id="KW-0413">Isomerase</keyword>
<dbReference type="UniPathway" id="UPA00148"/>
<reference evidence="6 7" key="1">
    <citation type="journal article" date="2011" name="Stand. Genomic Sci.">
        <title>Complete genome sequence of the thermophilic sulfur-reducer Hippea maritima type strain (MH(2)).</title>
        <authorList>
            <person name="Huntemann M."/>
            <person name="Lu M."/>
            <person name="Nolan M."/>
            <person name="Lapidus A."/>
            <person name="Lucas S."/>
            <person name="Hammon N."/>
            <person name="Deshpande S."/>
            <person name="Cheng J.F."/>
            <person name="Tapia R."/>
            <person name="Han C."/>
            <person name="Goodwin L."/>
            <person name="Pitluck S."/>
            <person name="Liolios K."/>
            <person name="Pagani I."/>
            <person name="Ivanova N."/>
            <person name="Ovchinikova G."/>
            <person name="Pati A."/>
            <person name="Chen A."/>
            <person name="Palaniappan K."/>
            <person name="Land M."/>
            <person name="Hauser L."/>
            <person name="Jeffries C.D."/>
            <person name="Detter J.C."/>
            <person name="Brambilla E.M."/>
            <person name="Rohde M."/>
            <person name="Spring S."/>
            <person name="Goker M."/>
            <person name="Woyke T."/>
            <person name="Bristow J."/>
            <person name="Eisen J.A."/>
            <person name="Markowitz V."/>
            <person name="Hugenholtz P."/>
            <person name="Kyrpides N.C."/>
            <person name="Klenk H.P."/>
            <person name="Mavromatis K."/>
        </authorList>
    </citation>
    <scope>NUCLEOTIDE SEQUENCE [LARGE SCALE GENOMIC DNA]</scope>
    <source>
        <strain evidence="7">ATCC 700847 / DSM 10411 / MH2</strain>
    </source>
</reference>
<protein>
    <submittedName>
        <fullName evidence="6">Precorrin-8X methylmutase</fullName>
        <ecNumber evidence="6">5.4.99.61</ecNumber>
    </submittedName>
</protein>
<dbReference type="HOGENOM" id="CLU_084703_1_1_7"/>
<evidence type="ECO:0000259" key="5">
    <source>
        <dbReference type="Pfam" id="PF02570"/>
    </source>
</evidence>
<dbReference type="InterPro" id="IPR036588">
    <property type="entry name" value="CobH/CbiC_sf"/>
</dbReference>
<organism evidence="6 7">
    <name type="scientific">Hippea maritima (strain ATCC 700847 / DSM 10411 / MH2)</name>
    <dbReference type="NCBI Taxonomy" id="760142"/>
    <lineage>
        <taxon>Bacteria</taxon>
        <taxon>Pseudomonadati</taxon>
        <taxon>Campylobacterota</taxon>
        <taxon>Desulfurellia</taxon>
        <taxon>Desulfurellales</taxon>
        <taxon>Hippeaceae</taxon>
        <taxon>Hippea</taxon>
    </lineage>
</organism>
<dbReference type="EC" id="5.4.99.61" evidence="6"/>
<proteinExistence type="inferred from homology"/>
<evidence type="ECO:0000256" key="3">
    <source>
        <dbReference type="ARBA" id="ARBA00022573"/>
    </source>
</evidence>
<dbReference type="eggNOG" id="COG2082">
    <property type="taxonomic scope" value="Bacteria"/>
</dbReference>
<dbReference type="PANTHER" id="PTHR43588:SF1">
    <property type="entry name" value="COBALT-PRECORRIN-8 METHYLMUTASE"/>
    <property type="match status" value="1"/>
</dbReference>
<dbReference type="GO" id="GO:0009236">
    <property type="term" value="P:cobalamin biosynthetic process"/>
    <property type="evidence" value="ECO:0007669"/>
    <property type="project" value="UniProtKB-UniPathway"/>
</dbReference>
<evidence type="ECO:0000313" key="6">
    <source>
        <dbReference type="EMBL" id="AEA34560.1"/>
    </source>
</evidence>
<dbReference type="OrthoDB" id="9780708at2"/>
<dbReference type="Gene3D" id="3.40.50.10230">
    <property type="entry name" value="Cobalamin biosynthesis CobH/CbiC, precorrin-8X methylmutase"/>
    <property type="match status" value="1"/>
</dbReference>
<comment type="pathway">
    <text evidence="1">Cofactor biosynthesis; adenosylcobalamin biosynthesis.</text>
</comment>
<evidence type="ECO:0000313" key="7">
    <source>
        <dbReference type="Proteomes" id="UP000008139"/>
    </source>
</evidence>
<gene>
    <name evidence="6" type="ordered locus">Hipma_1607</name>
</gene>
<dbReference type="SUPFAM" id="SSF63965">
    <property type="entry name" value="Precorrin-8X methylmutase CbiC/CobH"/>
    <property type="match status" value="1"/>
</dbReference>
<dbReference type="AlphaFoldDB" id="F2LU97"/>
<keyword evidence="3" id="KW-0169">Cobalamin biosynthesis</keyword>
<reference evidence="7" key="2">
    <citation type="submission" date="2011-03" db="EMBL/GenBank/DDBJ databases">
        <title>The complete genome of Hippea maritima DSM 10411.</title>
        <authorList>
            <consortium name="US DOE Joint Genome Institute (JGI-PGF)"/>
            <person name="Lucas S."/>
            <person name="Copeland A."/>
            <person name="Lapidus A."/>
            <person name="Bruce D."/>
            <person name="Goodwin L."/>
            <person name="Pitluck S."/>
            <person name="Peters L."/>
            <person name="Kyrpides N."/>
            <person name="Mavromatis K."/>
            <person name="Pagani I."/>
            <person name="Ivanova N."/>
            <person name="Mikhailova N."/>
            <person name="Lu M."/>
            <person name="Detter J.C."/>
            <person name="Tapia R."/>
            <person name="Han C."/>
            <person name="Land M."/>
            <person name="Hauser L."/>
            <person name="Markowitz V."/>
            <person name="Cheng J.-F."/>
            <person name="Hugenholtz P."/>
            <person name="Woyke T."/>
            <person name="Wu D."/>
            <person name="Spring S."/>
            <person name="Schroeder M."/>
            <person name="Brambilla E."/>
            <person name="Klenk H.-P."/>
            <person name="Eisen J.A."/>
        </authorList>
    </citation>
    <scope>NUCLEOTIDE SEQUENCE [LARGE SCALE GENOMIC DNA]</scope>
    <source>
        <strain evidence="7">ATCC 700847 / DSM 10411 / MH2</strain>
    </source>
</reference>
<sequence>MKGKDIEQKSFEIIEANVDLTGFDEKQRVIVKRIIHASGDFEFAQLIKFSEDAVERGIVALKNCYSVVCDVNMVKAGITEAFASRIGVKLHCFINDDDVVRRSKTENKTRAECSILKANEMFEKIIFVIGNSPTALLEVLRLNDTGRLKPSFVLGFPVGFVDAESSKKLLMQSDLPYITNIGTKGGSPIAASAFRAIAGLAFDL</sequence>
<evidence type="ECO:0000256" key="1">
    <source>
        <dbReference type="ARBA" id="ARBA00004953"/>
    </source>
</evidence>
<dbReference type="RefSeq" id="WP_013682586.1">
    <property type="nucleotide sequence ID" value="NC_015318.1"/>
</dbReference>
<dbReference type="KEGG" id="hmr:Hipma_1607"/>
<name>F2LU97_HIPMA</name>
<evidence type="ECO:0000256" key="2">
    <source>
        <dbReference type="ARBA" id="ARBA00009774"/>
    </source>
</evidence>
<comment type="similarity">
    <text evidence="2">Belongs to the CobH/CbiC family.</text>
</comment>
<dbReference type="PANTHER" id="PTHR43588">
    <property type="entry name" value="COBALT-PRECORRIN-8 METHYLMUTASE"/>
    <property type="match status" value="1"/>
</dbReference>
<dbReference type="GO" id="GO:0016993">
    <property type="term" value="F:precorrin-8X methylmutase activity"/>
    <property type="evidence" value="ECO:0007669"/>
    <property type="project" value="UniProtKB-EC"/>
</dbReference>
<accession>F2LU97</accession>
<evidence type="ECO:0000256" key="4">
    <source>
        <dbReference type="ARBA" id="ARBA00023235"/>
    </source>
</evidence>